<dbReference type="Gene3D" id="1.10.1790.50">
    <property type="match status" value="1"/>
</dbReference>
<organism evidence="6 7">
    <name type="scientific">Varibaculum cambriense</name>
    <dbReference type="NCBI Taxonomy" id="184870"/>
    <lineage>
        <taxon>Bacteria</taxon>
        <taxon>Bacillati</taxon>
        <taxon>Actinomycetota</taxon>
        <taxon>Actinomycetes</taxon>
        <taxon>Actinomycetales</taxon>
        <taxon>Actinomycetaceae</taxon>
        <taxon>Varibaculum</taxon>
    </lineage>
</organism>
<dbReference type="InterPro" id="IPR013154">
    <property type="entry name" value="ADH-like_N"/>
</dbReference>
<comment type="caution">
    <text evidence="6">The sequence shown here is derived from an EMBL/GenBank/DDBJ whole genome shotgun (WGS) entry which is preliminary data.</text>
</comment>
<comment type="cofactor">
    <cofactor evidence="1">
        <name>Zn(2+)</name>
        <dbReference type="ChEBI" id="CHEBI:29105"/>
    </cofactor>
</comment>
<keyword evidence="7" id="KW-1185">Reference proteome</keyword>
<keyword evidence="3" id="KW-0862">Zinc</keyword>
<gene>
    <name evidence="6" type="ORF">CJ240_07595</name>
</gene>
<name>A0ABX4UN79_9ACTO</name>
<keyword evidence="2" id="KW-0479">Metal-binding</keyword>
<dbReference type="InterPro" id="IPR011032">
    <property type="entry name" value="GroES-like_sf"/>
</dbReference>
<dbReference type="InterPro" id="IPR002328">
    <property type="entry name" value="ADH_Zn_CS"/>
</dbReference>
<dbReference type="SUPFAM" id="SSF50129">
    <property type="entry name" value="GroES-like"/>
    <property type="match status" value="1"/>
</dbReference>
<dbReference type="PROSITE" id="PS51459">
    <property type="entry name" value="FIDO"/>
    <property type="match status" value="1"/>
</dbReference>
<dbReference type="Pfam" id="PF02661">
    <property type="entry name" value="Fic"/>
    <property type="match status" value="1"/>
</dbReference>
<dbReference type="Pfam" id="PF08240">
    <property type="entry name" value="ADH_N"/>
    <property type="match status" value="1"/>
</dbReference>
<reference evidence="6 7" key="1">
    <citation type="submission" date="2017-09" db="EMBL/GenBank/DDBJ databases">
        <title>Bacterial strain isolated from the female urinary microbiota.</title>
        <authorList>
            <person name="Thomas-White K."/>
            <person name="Kumar N."/>
            <person name="Forster S."/>
            <person name="Putonti C."/>
            <person name="Lawley T."/>
            <person name="Wolfe A.J."/>
        </authorList>
    </citation>
    <scope>NUCLEOTIDE SEQUENCE [LARGE SCALE GENOMIC DNA]</scope>
    <source>
        <strain evidence="6 7">UMB0744</strain>
    </source>
</reference>
<evidence type="ECO:0000256" key="2">
    <source>
        <dbReference type="ARBA" id="ARBA00022723"/>
    </source>
</evidence>
<dbReference type="Proteomes" id="UP000243201">
    <property type="component" value="Unassembled WGS sequence"/>
</dbReference>
<evidence type="ECO:0000313" key="7">
    <source>
        <dbReference type="Proteomes" id="UP000243201"/>
    </source>
</evidence>
<evidence type="ECO:0000259" key="5">
    <source>
        <dbReference type="PROSITE" id="PS51459"/>
    </source>
</evidence>
<keyword evidence="4" id="KW-0560">Oxidoreductase</keyword>
<proteinExistence type="predicted"/>
<evidence type="ECO:0000313" key="6">
    <source>
        <dbReference type="EMBL" id="PMB88875.1"/>
    </source>
</evidence>
<protein>
    <recommendedName>
        <fullName evidence="5">Fido domain-containing protein</fullName>
    </recommendedName>
</protein>
<dbReference type="EMBL" id="PNGC01000003">
    <property type="protein sequence ID" value="PMB88875.1"/>
    <property type="molecule type" value="Genomic_DNA"/>
</dbReference>
<evidence type="ECO:0000256" key="4">
    <source>
        <dbReference type="ARBA" id="ARBA00023002"/>
    </source>
</evidence>
<evidence type="ECO:0000256" key="3">
    <source>
        <dbReference type="ARBA" id="ARBA00022833"/>
    </source>
</evidence>
<dbReference type="PROSITE" id="PS00059">
    <property type="entry name" value="ADH_ZINC"/>
    <property type="match status" value="1"/>
</dbReference>
<dbReference type="Gene3D" id="3.90.180.10">
    <property type="entry name" value="Medium-chain alcohol dehydrogenases, catalytic domain"/>
    <property type="match status" value="1"/>
</dbReference>
<feature type="domain" description="Fido" evidence="5">
    <location>
        <begin position="44"/>
        <end position="174"/>
    </location>
</feature>
<evidence type="ECO:0000256" key="1">
    <source>
        <dbReference type="ARBA" id="ARBA00001947"/>
    </source>
</evidence>
<dbReference type="PANTHER" id="PTHR43401">
    <property type="entry name" value="L-THREONINE 3-DEHYDROGENASE"/>
    <property type="match status" value="1"/>
</dbReference>
<dbReference type="InterPro" id="IPR050129">
    <property type="entry name" value="Zn_alcohol_dh"/>
</dbReference>
<dbReference type="RefSeq" id="WP_102184527.1">
    <property type="nucleotide sequence ID" value="NZ_CAUPGC010000010.1"/>
</dbReference>
<dbReference type="PANTHER" id="PTHR43401:SF2">
    <property type="entry name" value="L-THREONINE 3-DEHYDROGENASE"/>
    <property type="match status" value="1"/>
</dbReference>
<dbReference type="InterPro" id="IPR003812">
    <property type="entry name" value="Fido"/>
</dbReference>
<accession>A0ABX4UN79</accession>
<sequence>MRAATLNAPEDLRLVEKEKPTPGKNEVLLKIEANTMCGTDYRLYTGAKTSGVSYGTVPGHEIAGRIVEIGEGVEQIQPGIQIGQQATVSMPFQTFGDKHLYPDPIEKACRYAFGIISGHPFLDGNKRTGAARLGTYLRVSGIDFKPDHASFLDTILGVADGSVGYDELVRWVRNAVE</sequence>